<dbReference type="GO" id="GO:0004167">
    <property type="term" value="F:dopachrome isomerase activity"/>
    <property type="evidence" value="ECO:0007669"/>
    <property type="project" value="UniProtKB-EC"/>
</dbReference>
<gene>
    <name evidence="13" type="ORF">DGYR_LOCUS1768</name>
</gene>
<evidence type="ECO:0000256" key="2">
    <source>
        <dbReference type="ARBA" id="ARBA00005851"/>
    </source>
</evidence>
<dbReference type="InterPro" id="IPR001398">
    <property type="entry name" value="Macrophage_inhib_fac"/>
</dbReference>
<dbReference type="PANTHER" id="PTHR11954">
    <property type="entry name" value="D-DOPACHROME DECARBOXYLASE"/>
    <property type="match status" value="1"/>
</dbReference>
<dbReference type="InterPro" id="IPR014347">
    <property type="entry name" value="Tautomerase/MIF_sf"/>
</dbReference>
<dbReference type="Pfam" id="PF01187">
    <property type="entry name" value="MIF"/>
    <property type="match status" value="1"/>
</dbReference>
<sequence>MPLAVVNTNVARSGIPKDFMEKLTDFTVKTLGCEQKFTMVEVHPDCMMMRGGSTAPMVHVVFHHNDDQITEETKRETAAKFARFITMELKVAMDRILVLFIDTRCTTLQQTHL</sequence>
<comment type="catalytic activity">
    <reaction evidence="6">
        <text>3-phenylpyruvate = enol-phenylpyruvate</text>
        <dbReference type="Rhea" id="RHEA:17097"/>
        <dbReference type="ChEBI" id="CHEBI:16815"/>
        <dbReference type="ChEBI" id="CHEBI:18005"/>
        <dbReference type="EC" id="5.3.2.1"/>
    </reaction>
</comment>
<evidence type="ECO:0000256" key="1">
    <source>
        <dbReference type="ARBA" id="ARBA00004613"/>
    </source>
</evidence>
<dbReference type="GO" id="GO:0005125">
    <property type="term" value="F:cytokine activity"/>
    <property type="evidence" value="ECO:0007669"/>
    <property type="project" value="UniProtKB-KW"/>
</dbReference>
<dbReference type="AlphaFoldDB" id="A0A7I8V8V3"/>
<evidence type="ECO:0000256" key="6">
    <source>
        <dbReference type="ARBA" id="ARBA00036735"/>
    </source>
</evidence>
<dbReference type="Proteomes" id="UP000549394">
    <property type="component" value="Unassembled WGS sequence"/>
</dbReference>
<dbReference type="EMBL" id="CAJFCJ010000002">
    <property type="protein sequence ID" value="CAD5112663.1"/>
    <property type="molecule type" value="Genomic_DNA"/>
</dbReference>
<evidence type="ECO:0000256" key="8">
    <source>
        <dbReference type="ARBA" id="ARBA00038932"/>
    </source>
</evidence>
<dbReference type="GO" id="GO:0050178">
    <property type="term" value="F:phenylpyruvate tautomerase activity"/>
    <property type="evidence" value="ECO:0007669"/>
    <property type="project" value="UniProtKB-EC"/>
</dbReference>
<dbReference type="Gene3D" id="3.30.429.10">
    <property type="entry name" value="Macrophage Migration Inhibitory Factor"/>
    <property type="match status" value="1"/>
</dbReference>
<evidence type="ECO:0000256" key="11">
    <source>
        <dbReference type="ARBA" id="ARBA00041912"/>
    </source>
</evidence>
<dbReference type="PANTHER" id="PTHR11954:SF6">
    <property type="entry name" value="MACROPHAGE MIGRATION INHIBITORY FACTOR"/>
    <property type="match status" value="1"/>
</dbReference>
<dbReference type="SUPFAM" id="SSF55331">
    <property type="entry name" value="Tautomerase/MIF"/>
    <property type="match status" value="1"/>
</dbReference>
<evidence type="ECO:0000256" key="9">
    <source>
        <dbReference type="ARBA" id="ARBA00039086"/>
    </source>
</evidence>
<keyword evidence="5" id="KW-0413">Isomerase</keyword>
<comment type="similarity">
    <text evidence="2">Belongs to the MIF family.</text>
</comment>
<accession>A0A7I8V8V3</accession>
<keyword evidence="14" id="KW-1185">Reference proteome</keyword>
<keyword evidence="3" id="KW-0202">Cytokine</keyword>
<comment type="caution">
    <text evidence="13">The sequence shown here is derived from an EMBL/GenBank/DDBJ whole genome shotgun (WGS) entry which is preliminary data.</text>
</comment>
<evidence type="ECO:0000256" key="4">
    <source>
        <dbReference type="ARBA" id="ARBA00022525"/>
    </source>
</evidence>
<dbReference type="EC" id="5.3.2.1" evidence="9"/>
<reference evidence="13 14" key="1">
    <citation type="submission" date="2020-08" db="EMBL/GenBank/DDBJ databases">
        <authorList>
            <person name="Hejnol A."/>
        </authorList>
    </citation>
    <scope>NUCLEOTIDE SEQUENCE [LARGE SCALE GENOMIC DNA]</scope>
</reference>
<comment type="catalytic activity">
    <reaction evidence="7">
        <text>L-dopachrome = 5,6-dihydroxyindole-2-carboxylate</text>
        <dbReference type="Rhea" id="RHEA:13041"/>
        <dbReference type="ChEBI" id="CHEBI:16875"/>
        <dbReference type="ChEBI" id="CHEBI:57509"/>
        <dbReference type="EC" id="5.3.3.12"/>
    </reaction>
</comment>
<evidence type="ECO:0000256" key="3">
    <source>
        <dbReference type="ARBA" id="ARBA00022514"/>
    </source>
</evidence>
<evidence type="ECO:0000256" key="7">
    <source>
        <dbReference type="ARBA" id="ARBA00036823"/>
    </source>
</evidence>
<dbReference type="GO" id="GO:0005615">
    <property type="term" value="C:extracellular space"/>
    <property type="evidence" value="ECO:0007669"/>
    <property type="project" value="UniProtKB-KW"/>
</dbReference>
<evidence type="ECO:0000256" key="10">
    <source>
        <dbReference type="ARBA" id="ARBA00041631"/>
    </source>
</evidence>
<proteinExistence type="inferred from homology"/>
<keyword evidence="4" id="KW-0964">Secreted</keyword>
<organism evidence="13 14">
    <name type="scientific">Dimorphilus gyrociliatus</name>
    <dbReference type="NCBI Taxonomy" id="2664684"/>
    <lineage>
        <taxon>Eukaryota</taxon>
        <taxon>Metazoa</taxon>
        <taxon>Spiralia</taxon>
        <taxon>Lophotrochozoa</taxon>
        <taxon>Annelida</taxon>
        <taxon>Polychaeta</taxon>
        <taxon>Polychaeta incertae sedis</taxon>
        <taxon>Dinophilidae</taxon>
        <taxon>Dimorphilus</taxon>
    </lineage>
</organism>
<evidence type="ECO:0000313" key="13">
    <source>
        <dbReference type="EMBL" id="CAD5112663.1"/>
    </source>
</evidence>
<comment type="subcellular location">
    <subcellularLocation>
        <location evidence="1">Secreted</location>
    </subcellularLocation>
</comment>
<evidence type="ECO:0000256" key="5">
    <source>
        <dbReference type="ARBA" id="ARBA00023235"/>
    </source>
</evidence>
<protein>
    <recommendedName>
        <fullName evidence="12">L-dopachrome isomerase</fullName>
        <ecNumber evidence="9">5.3.2.1</ecNumber>
        <ecNumber evidence="8">5.3.3.12</ecNumber>
    </recommendedName>
    <alternativeName>
        <fullName evidence="10">L-dopachrome tautomerase</fullName>
    </alternativeName>
    <alternativeName>
        <fullName evidence="11">Phenylpyruvate tautomerase</fullName>
    </alternativeName>
</protein>
<evidence type="ECO:0000313" key="14">
    <source>
        <dbReference type="Proteomes" id="UP000549394"/>
    </source>
</evidence>
<name>A0A7I8V8V3_9ANNE</name>
<evidence type="ECO:0000256" key="12">
    <source>
        <dbReference type="ARBA" id="ARBA00042730"/>
    </source>
</evidence>
<dbReference type="EC" id="5.3.3.12" evidence="8"/>
<dbReference type="OrthoDB" id="6080988at2759"/>